<accession>A0A7D7QUN1</accession>
<keyword evidence="3" id="KW-1185">Reference proteome</keyword>
<feature type="region of interest" description="Disordered" evidence="1">
    <location>
        <begin position="68"/>
        <end position="111"/>
    </location>
</feature>
<dbReference type="RefSeq" id="WP_182091675.1">
    <property type="nucleotide sequence ID" value="NZ_CP059540.1"/>
</dbReference>
<organism evidence="2 3">
    <name type="scientific">Planococcus maritimus</name>
    <dbReference type="NCBI Taxonomy" id="192421"/>
    <lineage>
        <taxon>Bacteria</taxon>
        <taxon>Bacillati</taxon>
        <taxon>Bacillota</taxon>
        <taxon>Bacilli</taxon>
        <taxon>Bacillales</taxon>
        <taxon>Caryophanaceae</taxon>
        <taxon>Planococcus</taxon>
    </lineage>
</organism>
<gene>
    <name evidence="2" type="ORF">H1Q58_12260</name>
</gene>
<dbReference type="EMBL" id="CP059540">
    <property type="protein sequence ID" value="QMT16734.1"/>
    <property type="molecule type" value="Genomic_DNA"/>
</dbReference>
<protein>
    <submittedName>
        <fullName evidence="2">Uncharacterized protein</fullName>
    </submittedName>
</protein>
<dbReference type="Proteomes" id="UP000514716">
    <property type="component" value="Chromosome"/>
</dbReference>
<feature type="compositionally biased region" description="Basic and acidic residues" evidence="1">
    <location>
        <begin position="91"/>
        <end position="111"/>
    </location>
</feature>
<evidence type="ECO:0000256" key="1">
    <source>
        <dbReference type="SAM" id="MobiDB-lite"/>
    </source>
</evidence>
<proteinExistence type="predicted"/>
<evidence type="ECO:0000313" key="2">
    <source>
        <dbReference type="EMBL" id="QMT16734.1"/>
    </source>
</evidence>
<dbReference type="AlphaFoldDB" id="A0A7D7QUN1"/>
<dbReference type="KEGG" id="pdec:H1Q58_12260"/>
<reference evidence="2 3" key="1">
    <citation type="submission" date="2020-07" db="EMBL/GenBank/DDBJ databases">
        <title>Screening of a cold-adapted Planococcus bacterium producing protease in traditional shrimp paste and protease identification by genome sequencing.</title>
        <authorList>
            <person name="Gao R."/>
            <person name="Leng W."/>
            <person name="Chu Q."/>
            <person name="Wu X."/>
            <person name="Liu H."/>
            <person name="Li X."/>
        </authorList>
    </citation>
    <scope>NUCLEOTIDE SEQUENCE [LARGE SCALE GENOMIC DNA]</scope>
    <source>
        <strain evidence="2 3">XJ11</strain>
    </source>
</reference>
<evidence type="ECO:0000313" key="3">
    <source>
        <dbReference type="Proteomes" id="UP000514716"/>
    </source>
</evidence>
<name>A0A7D7QUN1_PLAMR</name>
<sequence>MSEKAIRMKAKKFRKVAGKGENLRVIKIGKTDAGIRTVTFYKKIFVKPSIVKSPLLDVDLSASLAASPIISNSGSDSKPPRNPNRRPTHINADRSLSRMKARDRALIGRGY</sequence>